<name>A0A382AN04_9ZZZZ</name>
<dbReference type="AlphaFoldDB" id="A0A382AN04"/>
<reference evidence="1" key="1">
    <citation type="submission" date="2018-05" db="EMBL/GenBank/DDBJ databases">
        <authorList>
            <person name="Lanie J.A."/>
            <person name="Ng W.-L."/>
            <person name="Kazmierczak K.M."/>
            <person name="Andrzejewski T.M."/>
            <person name="Davidsen T.M."/>
            <person name="Wayne K.J."/>
            <person name="Tettelin H."/>
            <person name="Glass J.I."/>
            <person name="Rusch D."/>
            <person name="Podicherti R."/>
            <person name="Tsui H.-C.T."/>
            <person name="Winkler M.E."/>
        </authorList>
    </citation>
    <scope>NUCLEOTIDE SEQUENCE</scope>
</reference>
<dbReference type="InterPro" id="IPR051935">
    <property type="entry name" value="HSDL2"/>
</dbReference>
<dbReference type="PANTHER" id="PTHR42808">
    <property type="entry name" value="HYDROXYSTEROID DEHYDROGENASE-LIKE PROTEIN 2"/>
    <property type="match status" value="1"/>
</dbReference>
<dbReference type="EMBL" id="UINC01025910">
    <property type="protein sequence ID" value="SVB02393.1"/>
    <property type="molecule type" value="Genomic_DNA"/>
</dbReference>
<sequence>MDKTLDGKVAIVTGGSRGIGRAMCLGLGAAGANVVVAARTEEDKSAGTQFEKYGSGTIVDTATQINDLGGAAFPVRCDVTQSEDLIHLVEAALERFGRIDVVISNAGV</sequence>
<dbReference type="Gene3D" id="3.40.50.720">
    <property type="entry name" value="NAD(P)-binding Rossmann-like Domain"/>
    <property type="match status" value="1"/>
</dbReference>
<gene>
    <name evidence="1" type="ORF">METZ01_LOCUS155247</name>
</gene>
<dbReference type="InterPro" id="IPR036291">
    <property type="entry name" value="NAD(P)-bd_dom_sf"/>
</dbReference>
<dbReference type="SUPFAM" id="SSF51735">
    <property type="entry name" value="NAD(P)-binding Rossmann-fold domains"/>
    <property type="match status" value="1"/>
</dbReference>
<organism evidence="1">
    <name type="scientific">marine metagenome</name>
    <dbReference type="NCBI Taxonomy" id="408172"/>
    <lineage>
        <taxon>unclassified sequences</taxon>
        <taxon>metagenomes</taxon>
        <taxon>ecological metagenomes</taxon>
    </lineage>
</organism>
<feature type="non-terminal residue" evidence="1">
    <location>
        <position position="108"/>
    </location>
</feature>
<proteinExistence type="predicted"/>
<dbReference type="PANTHER" id="PTHR42808:SF3">
    <property type="entry name" value="HYDROXYSTEROID DEHYDROGENASE-LIKE PROTEIN 2"/>
    <property type="match status" value="1"/>
</dbReference>
<evidence type="ECO:0008006" key="2">
    <source>
        <dbReference type="Google" id="ProtNLM"/>
    </source>
</evidence>
<dbReference type="InterPro" id="IPR002347">
    <property type="entry name" value="SDR_fam"/>
</dbReference>
<dbReference type="PRINTS" id="PR00081">
    <property type="entry name" value="GDHRDH"/>
</dbReference>
<accession>A0A382AN04</accession>
<dbReference type="Pfam" id="PF00106">
    <property type="entry name" value="adh_short"/>
    <property type="match status" value="1"/>
</dbReference>
<evidence type="ECO:0000313" key="1">
    <source>
        <dbReference type="EMBL" id="SVB02393.1"/>
    </source>
</evidence>
<protein>
    <recommendedName>
        <fullName evidence="2">SDR family NAD(P)-dependent oxidoreductase</fullName>
    </recommendedName>
</protein>